<keyword evidence="4" id="KW-1185">Reference proteome</keyword>
<evidence type="ECO:0000256" key="1">
    <source>
        <dbReference type="ARBA" id="ARBA00005300"/>
    </source>
</evidence>
<dbReference type="Gene3D" id="3.30.420.10">
    <property type="entry name" value="Ribonuclease H-like superfamily/Ribonuclease H"/>
    <property type="match status" value="1"/>
</dbReference>
<accession>J4VS99</accession>
<dbReference type="GO" id="GO:0004523">
    <property type="term" value="F:RNA-DNA hybrid ribonuclease activity"/>
    <property type="evidence" value="ECO:0007669"/>
    <property type="project" value="InterPro"/>
</dbReference>
<dbReference type="InterPro" id="IPR012337">
    <property type="entry name" value="RNaseH-like_sf"/>
</dbReference>
<evidence type="ECO:0000313" key="3">
    <source>
        <dbReference type="EMBL" id="EJP61480.1"/>
    </source>
</evidence>
<dbReference type="InterPro" id="IPR002156">
    <property type="entry name" value="RNaseH_domain"/>
</dbReference>
<feature type="domain" description="RNase H type-1" evidence="2">
    <location>
        <begin position="2"/>
        <end position="143"/>
    </location>
</feature>
<dbReference type="GO" id="GO:0043137">
    <property type="term" value="P:DNA replication, removal of RNA primer"/>
    <property type="evidence" value="ECO:0007669"/>
    <property type="project" value="TreeGrafter"/>
</dbReference>
<comment type="similarity">
    <text evidence="1">Belongs to the RNase H family.</text>
</comment>
<dbReference type="GeneID" id="19892571"/>
<dbReference type="STRING" id="655819.J4VS99"/>
<dbReference type="InterPro" id="IPR036397">
    <property type="entry name" value="RNaseH_sf"/>
</dbReference>
<keyword evidence="3" id="KW-0548">Nucleotidyltransferase</keyword>
<protein>
    <submittedName>
        <fullName evidence="3">Reverse transcriptase</fullName>
    </submittedName>
</protein>
<name>J4VS99_BEAB2</name>
<dbReference type="InterPro" id="IPR050092">
    <property type="entry name" value="RNase_H"/>
</dbReference>
<sequence length="171" mass="18627">MEPGAIRIYTDGSGINRWCGCVCSGLQFDTISTKWIQYMGTSDVSTVYTAELRGLVLALQLVLNVHKTGDNPGRCAIFTDNQAALQALQNPKCPSGQYILIEAVQALDELRRLKLSIQFRWIPAHVGVPGNEAADQAAKEAADPNLAQPDTTVLRTLLATTRTNIRQAMKA</sequence>
<dbReference type="GO" id="GO:0003964">
    <property type="term" value="F:RNA-directed DNA polymerase activity"/>
    <property type="evidence" value="ECO:0007669"/>
    <property type="project" value="UniProtKB-KW"/>
</dbReference>
<keyword evidence="3" id="KW-0695">RNA-directed DNA polymerase</keyword>
<dbReference type="InParanoid" id="J4VS99"/>
<reference evidence="3 4" key="1">
    <citation type="journal article" date="2012" name="Sci. Rep.">
        <title>Genomic perspectives on the evolution of fungal entomopathogenicity in Beauveria bassiana.</title>
        <authorList>
            <person name="Xiao G."/>
            <person name="Ying S.H."/>
            <person name="Zheng P."/>
            <person name="Wang Z.L."/>
            <person name="Zhang S."/>
            <person name="Xie X.Q."/>
            <person name="Shang Y."/>
            <person name="St Leger R.J."/>
            <person name="Zhao G.P."/>
            <person name="Wang C."/>
            <person name="Feng M.G."/>
        </authorList>
    </citation>
    <scope>NUCLEOTIDE SEQUENCE [LARGE SCALE GENOMIC DNA]</scope>
    <source>
        <strain evidence="3 4">ARSEF 2860</strain>
    </source>
</reference>
<dbReference type="Proteomes" id="UP000002762">
    <property type="component" value="Unassembled WGS sequence"/>
</dbReference>
<organism evidence="3 4">
    <name type="scientific">Beauveria bassiana (strain ARSEF 2860)</name>
    <name type="common">White muscardine disease fungus</name>
    <name type="synonym">Tritirachium shiotae</name>
    <dbReference type="NCBI Taxonomy" id="655819"/>
    <lineage>
        <taxon>Eukaryota</taxon>
        <taxon>Fungi</taxon>
        <taxon>Dikarya</taxon>
        <taxon>Ascomycota</taxon>
        <taxon>Pezizomycotina</taxon>
        <taxon>Sordariomycetes</taxon>
        <taxon>Hypocreomycetidae</taxon>
        <taxon>Hypocreales</taxon>
        <taxon>Cordycipitaceae</taxon>
        <taxon>Beauveria</taxon>
    </lineage>
</organism>
<proteinExistence type="inferred from homology"/>
<dbReference type="PROSITE" id="PS50879">
    <property type="entry name" value="RNASE_H_1"/>
    <property type="match status" value="1"/>
</dbReference>
<dbReference type="AlphaFoldDB" id="J4VS99"/>
<dbReference type="Pfam" id="PF00075">
    <property type="entry name" value="RNase_H"/>
    <property type="match status" value="1"/>
</dbReference>
<dbReference type="CDD" id="cd09276">
    <property type="entry name" value="Rnase_HI_RT_non_LTR"/>
    <property type="match status" value="1"/>
</dbReference>
<dbReference type="PANTHER" id="PTHR10642">
    <property type="entry name" value="RIBONUCLEASE H1"/>
    <property type="match status" value="1"/>
</dbReference>
<dbReference type="RefSeq" id="XP_008602878.1">
    <property type="nucleotide sequence ID" value="XM_008604656.1"/>
</dbReference>
<dbReference type="GO" id="GO:0003676">
    <property type="term" value="F:nucleic acid binding"/>
    <property type="evidence" value="ECO:0007669"/>
    <property type="project" value="InterPro"/>
</dbReference>
<dbReference type="EMBL" id="JH725207">
    <property type="protein sequence ID" value="EJP61480.1"/>
    <property type="molecule type" value="Genomic_DNA"/>
</dbReference>
<dbReference type="HOGENOM" id="CLU_1562597_0_0_1"/>
<keyword evidence="3" id="KW-0808">Transferase</keyword>
<evidence type="ECO:0000313" key="4">
    <source>
        <dbReference type="Proteomes" id="UP000002762"/>
    </source>
</evidence>
<dbReference type="SUPFAM" id="SSF53098">
    <property type="entry name" value="Ribonuclease H-like"/>
    <property type="match status" value="1"/>
</dbReference>
<evidence type="ECO:0000259" key="2">
    <source>
        <dbReference type="PROSITE" id="PS50879"/>
    </source>
</evidence>
<dbReference type="PANTHER" id="PTHR10642:SF25">
    <property type="entry name" value="RNASE H TYPE-1 DOMAIN-CONTAINING PROTEIN"/>
    <property type="match status" value="1"/>
</dbReference>
<gene>
    <name evidence="3" type="ORF">BBA_09559</name>
</gene>